<organism evidence="1 2">
    <name type="scientific">Melanomma pulvis-pyrius CBS 109.77</name>
    <dbReference type="NCBI Taxonomy" id="1314802"/>
    <lineage>
        <taxon>Eukaryota</taxon>
        <taxon>Fungi</taxon>
        <taxon>Dikarya</taxon>
        <taxon>Ascomycota</taxon>
        <taxon>Pezizomycotina</taxon>
        <taxon>Dothideomycetes</taxon>
        <taxon>Pleosporomycetidae</taxon>
        <taxon>Pleosporales</taxon>
        <taxon>Melanommataceae</taxon>
        <taxon>Melanomma</taxon>
    </lineage>
</organism>
<dbReference type="Gene3D" id="3.40.50.150">
    <property type="entry name" value="Vaccinia Virus protein VP39"/>
    <property type="match status" value="1"/>
</dbReference>
<protein>
    <submittedName>
        <fullName evidence="1">Uncharacterized protein</fullName>
    </submittedName>
</protein>
<dbReference type="Proteomes" id="UP000799757">
    <property type="component" value="Unassembled WGS sequence"/>
</dbReference>
<name>A0A6A6XTI4_9PLEO</name>
<evidence type="ECO:0000313" key="1">
    <source>
        <dbReference type="EMBL" id="KAF2799533.1"/>
    </source>
</evidence>
<keyword evidence="2" id="KW-1185">Reference proteome</keyword>
<dbReference type="InterPro" id="IPR029063">
    <property type="entry name" value="SAM-dependent_MTases_sf"/>
</dbReference>
<reference evidence="1" key="1">
    <citation type="journal article" date="2020" name="Stud. Mycol.">
        <title>101 Dothideomycetes genomes: a test case for predicting lifestyles and emergence of pathogens.</title>
        <authorList>
            <person name="Haridas S."/>
            <person name="Albert R."/>
            <person name="Binder M."/>
            <person name="Bloem J."/>
            <person name="Labutti K."/>
            <person name="Salamov A."/>
            <person name="Andreopoulos B."/>
            <person name="Baker S."/>
            <person name="Barry K."/>
            <person name="Bills G."/>
            <person name="Bluhm B."/>
            <person name="Cannon C."/>
            <person name="Castanera R."/>
            <person name="Culley D."/>
            <person name="Daum C."/>
            <person name="Ezra D."/>
            <person name="Gonzalez J."/>
            <person name="Henrissat B."/>
            <person name="Kuo A."/>
            <person name="Liang C."/>
            <person name="Lipzen A."/>
            <person name="Lutzoni F."/>
            <person name="Magnuson J."/>
            <person name="Mondo S."/>
            <person name="Nolan M."/>
            <person name="Ohm R."/>
            <person name="Pangilinan J."/>
            <person name="Park H.-J."/>
            <person name="Ramirez L."/>
            <person name="Alfaro M."/>
            <person name="Sun H."/>
            <person name="Tritt A."/>
            <person name="Yoshinaga Y."/>
            <person name="Zwiers L.-H."/>
            <person name="Turgeon B."/>
            <person name="Goodwin S."/>
            <person name="Spatafora J."/>
            <person name="Crous P."/>
            <person name="Grigoriev I."/>
        </authorList>
    </citation>
    <scope>NUCLEOTIDE SEQUENCE</scope>
    <source>
        <strain evidence="1">CBS 109.77</strain>
    </source>
</reference>
<gene>
    <name evidence="1" type="ORF">K505DRAFT_230779</name>
</gene>
<dbReference type="OrthoDB" id="1606438at2759"/>
<sequence>PVVGAGAYLLQYVFDYWSDKFYVHAFKHLVSELKKGVRVVVLNYIMPEPGTLVLL</sequence>
<proteinExistence type="predicted"/>
<dbReference type="EMBL" id="MU001762">
    <property type="protein sequence ID" value="KAF2799533.1"/>
    <property type="molecule type" value="Genomic_DNA"/>
</dbReference>
<accession>A0A6A6XTI4</accession>
<feature type="non-terminal residue" evidence="1">
    <location>
        <position position="1"/>
    </location>
</feature>
<evidence type="ECO:0000313" key="2">
    <source>
        <dbReference type="Proteomes" id="UP000799757"/>
    </source>
</evidence>
<dbReference type="AlphaFoldDB" id="A0A6A6XTI4"/>